<dbReference type="SMART" id="SM01236">
    <property type="entry name" value="Haem_oxygenase_2"/>
    <property type="match status" value="1"/>
</dbReference>
<dbReference type="PANTHER" id="PTHR40279">
    <property type="entry name" value="PQQC-LIKE PROTEIN"/>
    <property type="match status" value="1"/>
</dbReference>
<dbReference type="Gene3D" id="1.20.910.10">
    <property type="entry name" value="Heme oxygenase-like"/>
    <property type="match status" value="1"/>
</dbReference>
<keyword evidence="3" id="KW-1185">Reference proteome</keyword>
<dbReference type="Pfam" id="PF14518">
    <property type="entry name" value="Haem_oxygenas_2"/>
    <property type="match status" value="1"/>
</dbReference>
<gene>
    <name evidence="2" type="ORF">C8N24_4220</name>
</gene>
<dbReference type="RefSeq" id="WP_121253751.1">
    <property type="nucleotide sequence ID" value="NZ_RBIL01000002.1"/>
</dbReference>
<evidence type="ECO:0000313" key="3">
    <source>
        <dbReference type="Proteomes" id="UP000278962"/>
    </source>
</evidence>
<dbReference type="GO" id="GO:0016491">
    <property type="term" value="F:oxidoreductase activity"/>
    <property type="evidence" value="ECO:0007669"/>
    <property type="project" value="UniProtKB-KW"/>
</dbReference>
<proteinExistence type="predicted"/>
<dbReference type="EMBL" id="RBIL01000002">
    <property type="protein sequence ID" value="RKQ86210.1"/>
    <property type="molecule type" value="Genomic_DNA"/>
</dbReference>
<protein>
    <submittedName>
        <fullName evidence="2">Heme oxygenase-like protein</fullName>
    </submittedName>
</protein>
<dbReference type="SUPFAM" id="SSF48613">
    <property type="entry name" value="Heme oxygenase-like"/>
    <property type="match status" value="1"/>
</dbReference>
<organism evidence="2 3">
    <name type="scientific">Solirubrobacter pauli</name>
    <dbReference type="NCBI Taxonomy" id="166793"/>
    <lineage>
        <taxon>Bacteria</taxon>
        <taxon>Bacillati</taxon>
        <taxon>Actinomycetota</taxon>
        <taxon>Thermoleophilia</taxon>
        <taxon>Solirubrobacterales</taxon>
        <taxon>Solirubrobacteraceae</taxon>
        <taxon>Solirubrobacter</taxon>
    </lineage>
</organism>
<sequence>MAILPQPRGPVSEALLTALQQPPEPVELPTEPIDFEDLQLALYCCYELHYRGFEGVDDAWEWDPGLLAFRAVLEAAFEADVHELAGTPGEPPEPGRIDVEIREIMQADDAPSVSTYIEREATREQVLEFLIHRSAYQLKEADPHSWAIPRLHGVPKAALVEIQADEYGEGRPEQVHAQLFARTMDAVGLDSAYGAYLDRIPGVTLATVNLMSWMGLHRRRRGGIVGHLALFEMTSAIPNRRYGSGLRRLGWESEDAVAFFDVHVVADAVHESIAAVDLAGGLAKQDPKLGADVLWGARALTAIDGRWSRHMMERWEAGGSSLHDGGVLSHS</sequence>
<keyword evidence="1" id="KW-0560">Oxidoreductase</keyword>
<dbReference type="InterPro" id="IPR039068">
    <property type="entry name" value="PqqC-like"/>
</dbReference>
<comment type="caution">
    <text evidence="2">The sequence shown here is derived from an EMBL/GenBank/DDBJ whole genome shotgun (WGS) entry which is preliminary data.</text>
</comment>
<evidence type="ECO:0000256" key="1">
    <source>
        <dbReference type="ARBA" id="ARBA00023002"/>
    </source>
</evidence>
<dbReference type="PANTHER" id="PTHR40279:SF3">
    <property type="entry name" value="4-AMINOBENZOATE SYNTHASE"/>
    <property type="match status" value="1"/>
</dbReference>
<dbReference type="Proteomes" id="UP000278962">
    <property type="component" value="Unassembled WGS sequence"/>
</dbReference>
<name>A0A660L3X0_9ACTN</name>
<reference evidence="2 3" key="1">
    <citation type="submission" date="2018-10" db="EMBL/GenBank/DDBJ databases">
        <title>Genomic Encyclopedia of Archaeal and Bacterial Type Strains, Phase II (KMG-II): from individual species to whole genera.</title>
        <authorList>
            <person name="Goeker M."/>
        </authorList>
    </citation>
    <scope>NUCLEOTIDE SEQUENCE [LARGE SCALE GENOMIC DNA]</scope>
    <source>
        <strain evidence="2 3">DSM 14954</strain>
    </source>
</reference>
<accession>A0A660L3X0</accession>
<evidence type="ECO:0000313" key="2">
    <source>
        <dbReference type="EMBL" id="RKQ86210.1"/>
    </source>
</evidence>
<dbReference type="OrthoDB" id="252872at2"/>
<dbReference type="AlphaFoldDB" id="A0A660L3X0"/>
<dbReference type="InterPro" id="IPR016084">
    <property type="entry name" value="Haem_Oase-like_multi-hlx"/>
</dbReference>